<dbReference type="EMBL" id="LUGG01000019">
    <property type="protein sequence ID" value="OBZ68887.1"/>
    <property type="molecule type" value="Genomic_DNA"/>
</dbReference>
<organism evidence="1 2">
    <name type="scientific">Grifola frondosa</name>
    <name type="common">Maitake</name>
    <name type="synonym">Polyporus frondosus</name>
    <dbReference type="NCBI Taxonomy" id="5627"/>
    <lineage>
        <taxon>Eukaryota</taxon>
        <taxon>Fungi</taxon>
        <taxon>Dikarya</taxon>
        <taxon>Basidiomycota</taxon>
        <taxon>Agaricomycotina</taxon>
        <taxon>Agaricomycetes</taxon>
        <taxon>Polyporales</taxon>
        <taxon>Grifolaceae</taxon>
        <taxon>Grifola</taxon>
    </lineage>
</organism>
<dbReference type="AlphaFoldDB" id="A0A1C7LXP0"/>
<comment type="caution">
    <text evidence="1">The sequence shown here is derived from an EMBL/GenBank/DDBJ whole genome shotgun (WGS) entry which is preliminary data.</text>
</comment>
<evidence type="ECO:0000313" key="2">
    <source>
        <dbReference type="Proteomes" id="UP000092993"/>
    </source>
</evidence>
<dbReference type="Proteomes" id="UP000092993">
    <property type="component" value="Unassembled WGS sequence"/>
</dbReference>
<proteinExistence type="predicted"/>
<accession>A0A1C7LXP0</accession>
<keyword evidence="2" id="KW-1185">Reference proteome</keyword>
<protein>
    <submittedName>
        <fullName evidence="1">Uncharacterized protein</fullName>
    </submittedName>
</protein>
<reference evidence="1 2" key="1">
    <citation type="submission" date="2016-03" db="EMBL/GenBank/DDBJ databases">
        <title>Whole genome sequencing of Grifola frondosa 9006-11.</title>
        <authorList>
            <person name="Min B."/>
            <person name="Park H."/>
            <person name="Kim J.-G."/>
            <person name="Cho H."/>
            <person name="Oh Y.-L."/>
            <person name="Kong W.-S."/>
            <person name="Choi I.-G."/>
        </authorList>
    </citation>
    <scope>NUCLEOTIDE SEQUENCE [LARGE SCALE GENOMIC DNA]</scope>
    <source>
        <strain evidence="1 2">9006-11</strain>
    </source>
</reference>
<name>A0A1C7LXP0_GRIFR</name>
<evidence type="ECO:0000313" key="1">
    <source>
        <dbReference type="EMBL" id="OBZ68887.1"/>
    </source>
</evidence>
<gene>
    <name evidence="1" type="ORF">A0H81_11165</name>
</gene>
<sequence>MQETYSVPPLVLDADLVAAIAAQWPEPPARTRGRAQTYDQAGTRIIRPEAIYDFSRSTTSALQLDLGPQAVSHVGQSFPSIVLRAHIPGVASQGNPKSIGPFDNIPQPPPCGSPVIPDLNDLHRRPASHERRAPVVVHPSLSPLNLFTTALRAEDMVDLHRNGQRLFQRVRHRRPSLVLQCFLIRFQLAGHIMFRL</sequence>